<evidence type="ECO:0000313" key="3">
    <source>
        <dbReference type="EMBL" id="MDN4493367.1"/>
    </source>
</evidence>
<dbReference type="Proteomes" id="UP001172743">
    <property type="component" value="Unassembled WGS sequence"/>
</dbReference>
<dbReference type="RefSeq" id="WP_301137676.1">
    <property type="nucleotide sequence ID" value="NZ_JAUHTQ010000004.1"/>
</dbReference>
<feature type="domain" description="Rad50/SbcC-type AAA" evidence="2">
    <location>
        <begin position="18"/>
        <end position="227"/>
    </location>
</feature>
<dbReference type="Pfam" id="PF13476">
    <property type="entry name" value="AAA_23"/>
    <property type="match status" value="1"/>
</dbReference>
<evidence type="ECO:0000259" key="2">
    <source>
        <dbReference type="Pfam" id="PF13476"/>
    </source>
</evidence>
<dbReference type="InterPro" id="IPR027417">
    <property type="entry name" value="P-loop_NTPase"/>
</dbReference>
<sequence>MSRLILNKLILQGTTYKRTISFNKGLTIISGEKTSGKSLVLSLIDYCLGKSGKIDFNVQRELDKRCDQVFLEMSINKEVLTLKRLLKEKQTKISIYFCSYNSIDEYTPKTLDIPDAMKILMNKLNVDEYKLIRHQKHSNKKEIENVSFRDIFRYVYIHQHELGTGDFLGKKDNFKARKNPHAFKMIFNLVDVDKEALNEQLVKVQNEIEDIRRELFGLNAYLEDLDETDKVILHLKSGKLQEEIEKNKKRKIIILEKSVNKSNKNDENKMYIKLKEDFNLISNKIFQFQNQKRKIQLSISSKEILIDDYIKELKEIEETLEINYKLIIPEQVIECPLCSSQIPGHNHKDIIKNENAEKTLHRIKKQILGKISFVKNLIEKENKKIEQLDKEITILSEKQSIYDDALSVYSKKTNVPYLSQIDSINSIMNNLTKKQEILKEGLRIHNKIEEKDKLIEDLKNEESRLIKSIEALQIKDDKKDIIFNFLDEEYQGFMKRFKYDTEETFIDRSLMIPFYNGASVYAHESGGLLECMQLSYLAAILNSKIEGHGTGHPGLLLLDSISKYVGTLEKNPEVEGDTTNTEEKINDPEVYDEFYKILIELSLNHQIILVENTPPDKYDSIYTKYTFLNGEKGLIDAEKNELEQIAY</sequence>
<feature type="coiled-coil region" evidence="1">
    <location>
        <begin position="371"/>
        <end position="398"/>
    </location>
</feature>
<evidence type="ECO:0000256" key="1">
    <source>
        <dbReference type="SAM" id="Coils"/>
    </source>
</evidence>
<dbReference type="EMBL" id="JAUHTQ010000004">
    <property type="protein sequence ID" value="MDN4493367.1"/>
    <property type="molecule type" value="Genomic_DNA"/>
</dbReference>
<name>A0ABT8GPP0_9BACL</name>
<dbReference type="Gene3D" id="3.40.50.300">
    <property type="entry name" value="P-loop containing nucleotide triphosphate hydrolases"/>
    <property type="match status" value="1"/>
</dbReference>
<keyword evidence="4" id="KW-1185">Reference proteome</keyword>
<evidence type="ECO:0000313" key="4">
    <source>
        <dbReference type="Proteomes" id="UP001172743"/>
    </source>
</evidence>
<protein>
    <recommendedName>
        <fullName evidence="2">Rad50/SbcC-type AAA domain-containing protein</fullName>
    </recommendedName>
</protein>
<keyword evidence="1" id="KW-0175">Coiled coil</keyword>
<proteinExistence type="predicted"/>
<organism evidence="3 4">
    <name type="scientific">Ureibacillus aquaedulcis</name>
    <dbReference type="NCBI Taxonomy" id="3058421"/>
    <lineage>
        <taxon>Bacteria</taxon>
        <taxon>Bacillati</taxon>
        <taxon>Bacillota</taxon>
        <taxon>Bacilli</taxon>
        <taxon>Bacillales</taxon>
        <taxon>Caryophanaceae</taxon>
        <taxon>Ureibacillus</taxon>
    </lineage>
</organism>
<comment type="caution">
    <text evidence="3">The sequence shown here is derived from an EMBL/GenBank/DDBJ whole genome shotgun (WGS) entry which is preliminary data.</text>
</comment>
<gene>
    <name evidence="3" type="ORF">QYB95_07455</name>
</gene>
<feature type="coiled-coil region" evidence="1">
    <location>
        <begin position="444"/>
        <end position="475"/>
    </location>
</feature>
<reference evidence="3" key="1">
    <citation type="submission" date="2023-07" db="EMBL/GenBank/DDBJ databases">
        <title>Ureibacillus sp. isolated from freshwater well.</title>
        <authorList>
            <person name="Kirdat K."/>
            <person name="Bhatt A."/>
            <person name="Teware R."/>
            <person name="Bhavsar Y."/>
            <person name="Yadav A."/>
        </authorList>
    </citation>
    <scope>NUCLEOTIDE SEQUENCE</scope>
    <source>
        <strain evidence="3">BA0131</strain>
    </source>
</reference>
<dbReference type="InterPro" id="IPR038729">
    <property type="entry name" value="Rad50/SbcC_AAA"/>
</dbReference>
<accession>A0ABT8GPP0</accession>